<dbReference type="Proteomes" id="UP001597059">
    <property type="component" value="Unassembled WGS sequence"/>
</dbReference>
<organism evidence="2 3">
    <name type="scientific">Rhodanobacter aciditrophus</name>
    <dbReference type="NCBI Taxonomy" id="1623218"/>
    <lineage>
        <taxon>Bacteria</taxon>
        <taxon>Pseudomonadati</taxon>
        <taxon>Pseudomonadota</taxon>
        <taxon>Gammaproteobacteria</taxon>
        <taxon>Lysobacterales</taxon>
        <taxon>Rhodanobacteraceae</taxon>
        <taxon>Rhodanobacter</taxon>
    </lineage>
</organism>
<reference evidence="3" key="1">
    <citation type="journal article" date="2019" name="Int. J. Syst. Evol. Microbiol.">
        <title>The Global Catalogue of Microorganisms (GCM) 10K type strain sequencing project: providing services to taxonomists for standard genome sequencing and annotation.</title>
        <authorList>
            <consortium name="The Broad Institute Genomics Platform"/>
            <consortium name="The Broad Institute Genome Sequencing Center for Infectious Disease"/>
            <person name="Wu L."/>
            <person name="Ma J."/>
        </authorList>
    </citation>
    <scope>NUCLEOTIDE SEQUENCE [LARGE SCALE GENOMIC DNA]</scope>
    <source>
        <strain evidence="3">JCM 30774</strain>
    </source>
</reference>
<keyword evidence="3" id="KW-1185">Reference proteome</keyword>
<proteinExistence type="predicted"/>
<evidence type="ECO:0000313" key="2">
    <source>
        <dbReference type="EMBL" id="MFD1384119.1"/>
    </source>
</evidence>
<gene>
    <name evidence="2" type="ORF">ACFQ45_12115</name>
</gene>
<feature type="chain" id="PRO_5046322475" evidence="1">
    <location>
        <begin position="35"/>
        <end position="168"/>
    </location>
</feature>
<evidence type="ECO:0000313" key="3">
    <source>
        <dbReference type="Proteomes" id="UP001597059"/>
    </source>
</evidence>
<keyword evidence="1" id="KW-0732">Signal</keyword>
<evidence type="ECO:0000256" key="1">
    <source>
        <dbReference type="SAM" id="SignalP"/>
    </source>
</evidence>
<comment type="caution">
    <text evidence="2">The sequence shown here is derived from an EMBL/GenBank/DDBJ whole genome shotgun (WGS) entry which is preliminary data.</text>
</comment>
<name>A0ABW4B2W4_9GAMM</name>
<dbReference type="EMBL" id="JBHTMN010000014">
    <property type="protein sequence ID" value="MFD1384119.1"/>
    <property type="molecule type" value="Genomic_DNA"/>
</dbReference>
<sequence>MNTSLVNQSVNVAKKGALAVAVSVAAMSGSAVYADDNACLTVAEKEVALKTAQVQDDWSEIFTSQASLMTAKTECFIDEKLTEDNAQDTWADVKSDFQDGMEDIHEEFDEQVANAKDVYETAKDKANTDEALAKAEETYDNTMESITEAYSNSVASLKEELGIDSSNS</sequence>
<accession>A0ABW4B2W4</accession>
<feature type="signal peptide" evidence="1">
    <location>
        <begin position="1"/>
        <end position="34"/>
    </location>
</feature>
<dbReference type="RefSeq" id="WP_377368044.1">
    <property type="nucleotide sequence ID" value="NZ_JBHTMN010000014.1"/>
</dbReference>
<protein>
    <submittedName>
        <fullName evidence="2">Uncharacterized protein</fullName>
    </submittedName>
</protein>